<name>A0A975EQJ6_9RHOB</name>
<dbReference type="EMBL" id="CP060010">
    <property type="protein sequence ID" value="QTN36022.1"/>
    <property type="molecule type" value="Genomic_DNA"/>
</dbReference>
<evidence type="ECO:0008006" key="4">
    <source>
        <dbReference type="Google" id="ProtNLM"/>
    </source>
</evidence>
<keyword evidence="1" id="KW-0472">Membrane</keyword>
<feature type="transmembrane region" description="Helical" evidence="1">
    <location>
        <begin position="276"/>
        <end position="293"/>
    </location>
</feature>
<dbReference type="AlphaFoldDB" id="A0A975EQJ6"/>
<dbReference type="PANTHER" id="PTHR37422">
    <property type="entry name" value="TEICHURONIC ACID BIOSYNTHESIS PROTEIN TUAE"/>
    <property type="match status" value="1"/>
</dbReference>
<feature type="transmembrane region" description="Helical" evidence="1">
    <location>
        <begin position="240"/>
        <end position="270"/>
    </location>
</feature>
<keyword evidence="1" id="KW-1133">Transmembrane helix</keyword>
<organism evidence="2 3">
    <name type="scientific">Cognatishimia activa</name>
    <dbReference type="NCBI Taxonomy" id="1715691"/>
    <lineage>
        <taxon>Bacteria</taxon>
        <taxon>Pseudomonadati</taxon>
        <taxon>Pseudomonadota</taxon>
        <taxon>Alphaproteobacteria</taxon>
        <taxon>Rhodobacterales</taxon>
        <taxon>Paracoccaceae</taxon>
        <taxon>Cognatishimia</taxon>
    </lineage>
</organism>
<evidence type="ECO:0000256" key="1">
    <source>
        <dbReference type="SAM" id="Phobius"/>
    </source>
</evidence>
<proteinExistence type="predicted"/>
<dbReference type="PANTHER" id="PTHR37422:SF13">
    <property type="entry name" value="LIPOPOLYSACCHARIDE BIOSYNTHESIS PROTEIN PA4999-RELATED"/>
    <property type="match status" value="1"/>
</dbReference>
<evidence type="ECO:0000313" key="3">
    <source>
        <dbReference type="Proteomes" id="UP000665026"/>
    </source>
</evidence>
<reference evidence="2" key="1">
    <citation type="submission" date="2020-07" db="EMBL/GenBank/DDBJ databases">
        <title>Genome sequences of bacteria associated with the marine, planktonic diatom Thalassiosira profunda strain ECT2AJA-044.</title>
        <authorList>
            <person name="Gargas C.B."/>
            <person name="Roberts W.R."/>
            <person name="Alverson A.J."/>
        </authorList>
    </citation>
    <scope>NUCLEOTIDE SEQUENCE</scope>
    <source>
        <strain evidence="2">ECT2AJA-044</strain>
    </source>
</reference>
<evidence type="ECO:0000313" key="2">
    <source>
        <dbReference type="EMBL" id="QTN36022.1"/>
    </source>
</evidence>
<dbReference type="KEGG" id="cact:HZ995_00375"/>
<gene>
    <name evidence="2" type="ORF">HZ995_00375</name>
</gene>
<feature type="transmembrane region" description="Helical" evidence="1">
    <location>
        <begin position="85"/>
        <end position="104"/>
    </location>
</feature>
<dbReference type="Proteomes" id="UP000665026">
    <property type="component" value="Chromosome"/>
</dbReference>
<keyword evidence="1" id="KW-0812">Transmembrane</keyword>
<feature type="transmembrane region" description="Helical" evidence="1">
    <location>
        <begin position="124"/>
        <end position="141"/>
    </location>
</feature>
<dbReference type="RefSeq" id="WP_209356726.1">
    <property type="nucleotide sequence ID" value="NZ_CP060010.1"/>
</dbReference>
<protein>
    <recommendedName>
        <fullName evidence="4">Lipid A core-O-antigen ligase</fullName>
    </recommendedName>
</protein>
<accession>A0A975EQJ6</accession>
<feature type="transmembrane region" description="Helical" evidence="1">
    <location>
        <begin position="365"/>
        <end position="392"/>
    </location>
</feature>
<feature type="transmembrane region" description="Helical" evidence="1">
    <location>
        <begin position="203"/>
        <end position="228"/>
    </location>
</feature>
<feature type="transmembrane region" description="Helical" evidence="1">
    <location>
        <begin position="153"/>
        <end position="171"/>
    </location>
</feature>
<dbReference type="InterPro" id="IPR051533">
    <property type="entry name" value="WaaL-like"/>
</dbReference>
<sequence>MPNLFAHLVLALWPLVMLGIYRALPPGRALIWSVLASYLLLPPYPTEFDFPLFPALDKTTIPNVMAILLTVFYAKEKIKWLPDTLLGKILVAIFVFAPIPTVLTNPEPIVFVMDMLRGLYAQDIFAMMVMQCILLANFALARNLLTSEKDLRDLLLAMVIAGTAYAFPMLVEVRLSPQINIWVYGFFQHMFDQMIRGDGFRPIVFLSHGIWAAMLTMMSLSAAVILIANTEGRLRTKLIWTALFLVGVLVLAKTLSALIYATFIIGMVLFTNWRTQAKVAMVLACLALAYPIAKGAHLVPEERLLEMASRVSDDRAQSLEFRFEHEGALLNRAQEKPYFGWGIWGRNQIHDPVTGRMTSVADGRWVLTLGMLGWLGFVGEFGLLILPIFLVYRMSVRMPSEESWRKHQREMNLFPTEGGLSKSVHRREITPIVGGLSLLLAINTVDLLPNATLTTMTWLIAGALLGYAEAYLVPKNAPKPEVDPPVPQATARPRTVL</sequence>
<feature type="transmembrane region" description="Helical" evidence="1">
    <location>
        <begin position="52"/>
        <end position="73"/>
    </location>
</feature>